<keyword evidence="6" id="KW-1133">Transmembrane helix</keyword>
<dbReference type="GO" id="GO:0006509">
    <property type="term" value="P:membrane protein ectodomain proteolysis"/>
    <property type="evidence" value="ECO:0007669"/>
    <property type="project" value="TreeGrafter"/>
</dbReference>
<organism evidence="8 9">
    <name type="scientific">Thamnophis sirtalis</name>
    <dbReference type="NCBI Taxonomy" id="35019"/>
    <lineage>
        <taxon>Eukaryota</taxon>
        <taxon>Metazoa</taxon>
        <taxon>Chordata</taxon>
        <taxon>Craniata</taxon>
        <taxon>Vertebrata</taxon>
        <taxon>Euteleostomi</taxon>
        <taxon>Lepidosauria</taxon>
        <taxon>Squamata</taxon>
        <taxon>Bifurcata</taxon>
        <taxon>Unidentata</taxon>
        <taxon>Episquamata</taxon>
        <taxon>Toxicofera</taxon>
        <taxon>Serpentes</taxon>
        <taxon>Colubroidea</taxon>
        <taxon>Colubridae</taxon>
        <taxon>Natricinae</taxon>
        <taxon>Thamnophis</taxon>
    </lineage>
</organism>
<keyword evidence="4" id="KW-1015">Disulfide bond</keyword>
<name>A0A6I9Z546_9SAUR</name>
<dbReference type="GO" id="GO:0033631">
    <property type="term" value="P:cell-cell adhesion mediated by integrin"/>
    <property type="evidence" value="ECO:0007669"/>
    <property type="project" value="TreeGrafter"/>
</dbReference>
<evidence type="ECO:0000256" key="3">
    <source>
        <dbReference type="ARBA" id="ARBA00022656"/>
    </source>
</evidence>
<dbReference type="OrthoDB" id="5951731at2759"/>
<keyword evidence="6" id="KW-0472">Membrane</keyword>
<dbReference type="Proteomes" id="UP000504617">
    <property type="component" value="Unplaced"/>
</dbReference>
<comment type="subcellular location">
    <subcellularLocation>
        <location evidence="1">Secreted</location>
    </subcellularLocation>
</comment>
<dbReference type="GO" id="GO:0090729">
    <property type="term" value="F:toxin activity"/>
    <property type="evidence" value="ECO:0007669"/>
    <property type="project" value="UniProtKB-KW"/>
</dbReference>
<dbReference type="AlphaFoldDB" id="A0A6I9Z546"/>
<protein>
    <submittedName>
        <fullName evidence="9">Disintegrin and metalloproteinase domain-containing protein 9-like</fullName>
    </submittedName>
</protein>
<reference evidence="9" key="1">
    <citation type="submission" date="2025-08" db="UniProtKB">
        <authorList>
            <consortium name="RefSeq"/>
        </authorList>
    </citation>
    <scope>IDENTIFICATION</scope>
</reference>
<evidence type="ECO:0000256" key="4">
    <source>
        <dbReference type="ARBA" id="ARBA00023157"/>
    </source>
</evidence>
<sequence>MCGKLQCENVETLPVFRIKPAIIQTPIKDTTCWGVDFQLGSDVPDPGMVNEGTKCAPGKVCKHYQCVNASILDYDCDLKDKCNGHGVCNSNKNCHCNSDWAPPYCDSPGYGGSVDSGPTYNDSNVAARNWILVFVFIVLPIAIVVLILYCTRNKRTPSWLPLMDTCCRCFHRSDTSRQQAVRTECPRNFPYSSRSASSSAVVSSMDQQRVPPRPPPPAVKTSRASEQLFPSRPAPLPPI</sequence>
<feature type="domain" description="ADAM cysteine-rich" evidence="7">
    <location>
        <begin position="1"/>
        <end position="69"/>
    </location>
</feature>
<evidence type="ECO:0000256" key="5">
    <source>
        <dbReference type="SAM" id="MobiDB-lite"/>
    </source>
</evidence>
<feature type="transmembrane region" description="Helical" evidence="6">
    <location>
        <begin position="130"/>
        <end position="150"/>
    </location>
</feature>
<keyword evidence="6" id="KW-0812">Transmembrane</keyword>
<evidence type="ECO:0000313" key="9">
    <source>
        <dbReference type="RefSeq" id="XP_013930985.1"/>
    </source>
</evidence>
<evidence type="ECO:0000313" key="8">
    <source>
        <dbReference type="Proteomes" id="UP000504617"/>
    </source>
</evidence>
<dbReference type="GO" id="GO:0005178">
    <property type="term" value="F:integrin binding"/>
    <property type="evidence" value="ECO:0007669"/>
    <property type="project" value="TreeGrafter"/>
</dbReference>
<evidence type="ECO:0000256" key="1">
    <source>
        <dbReference type="ARBA" id="ARBA00004613"/>
    </source>
</evidence>
<gene>
    <name evidence="9" type="primary">LOC106556519</name>
</gene>
<dbReference type="KEGG" id="tsr:106556519"/>
<proteinExistence type="predicted"/>
<dbReference type="GO" id="GO:0005886">
    <property type="term" value="C:plasma membrane"/>
    <property type="evidence" value="ECO:0007669"/>
    <property type="project" value="TreeGrafter"/>
</dbReference>
<keyword evidence="2" id="KW-0964">Secreted</keyword>
<keyword evidence="3" id="KW-0800">Toxin</keyword>
<feature type="region of interest" description="Disordered" evidence="5">
    <location>
        <begin position="189"/>
        <end position="239"/>
    </location>
</feature>
<dbReference type="InterPro" id="IPR006586">
    <property type="entry name" value="ADAM_Cys-rich"/>
</dbReference>
<dbReference type="PANTHER" id="PTHR11905">
    <property type="entry name" value="ADAM A DISINTEGRIN AND METALLOPROTEASE DOMAIN"/>
    <property type="match status" value="1"/>
</dbReference>
<dbReference type="GeneID" id="106556519"/>
<evidence type="ECO:0000256" key="6">
    <source>
        <dbReference type="SAM" id="Phobius"/>
    </source>
</evidence>
<keyword evidence="8" id="KW-1185">Reference proteome</keyword>
<dbReference type="GO" id="GO:0007179">
    <property type="term" value="P:transforming growth factor beta receptor signaling pathway"/>
    <property type="evidence" value="ECO:0007669"/>
    <property type="project" value="TreeGrafter"/>
</dbReference>
<dbReference type="SMART" id="SM00608">
    <property type="entry name" value="ACR"/>
    <property type="match status" value="1"/>
</dbReference>
<accession>A0A6I9Z546</accession>
<feature type="compositionally biased region" description="Low complexity" evidence="5">
    <location>
        <begin position="192"/>
        <end position="204"/>
    </location>
</feature>
<dbReference type="PANTHER" id="PTHR11905:SF136">
    <property type="entry name" value="DISINTEGRIN AND METALLOPROTEINASE DOMAIN-CONTAINING PROTEIN 9"/>
    <property type="match status" value="1"/>
</dbReference>
<evidence type="ECO:0000256" key="2">
    <source>
        <dbReference type="ARBA" id="ARBA00022525"/>
    </source>
</evidence>
<evidence type="ECO:0000259" key="7">
    <source>
        <dbReference type="SMART" id="SM00608"/>
    </source>
</evidence>
<dbReference type="RefSeq" id="XP_013930985.1">
    <property type="nucleotide sequence ID" value="XM_014075510.1"/>
</dbReference>
<dbReference type="Pfam" id="PF08516">
    <property type="entry name" value="ADAM_CR"/>
    <property type="match status" value="1"/>
</dbReference>
<dbReference type="GO" id="GO:0005615">
    <property type="term" value="C:extracellular space"/>
    <property type="evidence" value="ECO:0007669"/>
    <property type="project" value="TreeGrafter"/>
</dbReference>